<keyword evidence="5" id="KW-1185">Reference proteome</keyword>
<dbReference type="AlphaFoldDB" id="A0A813P8U8"/>
<dbReference type="InterPro" id="IPR013783">
    <property type="entry name" value="Ig-like_fold"/>
</dbReference>
<feature type="domain" description="Fibronectin type-III" evidence="2">
    <location>
        <begin position="825"/>
        <end position="923"/>
    </location>
</feature>
<dbReference type="Proteomes" id="UP000663852">
    <property type="component" value="Unassembled WGS sequence"/>
</dbReference>
<feature type="compositionally biased region" description="Basic and acidic residues" evidence="1">
    <location>
        <begin position="727"/>
        <end position="739"/>
    </location>
</feature>
<dbReference type="Proteomes" id="UP000663828">
    <property type="component" value="Unassembled WGS sequence"/>
</dbReference>
<reference evidence="3" key="1">
    <citation type="submission" date="2021-02" db="EMBL/GenBank/DDBJ databases">
        <authorList>
            <person name="Nowell W R."/>
        </authorList>
    </citation>
    <scope>NUCLEOTIDE SEQUENCE</scope>
</reference>
<dbReference type="OrthoDB" id="10028366at2759"/>
<feature type="compositionally biased region" description="Polar residues" evidence="1">
    <location>
        <begin position="133"/>
        <end position="144"/>
    </location>
</feature>
<protein>
    <recommendedName>
        <fullName evidence="2">Fibronectin type-III domain-containing protein</fullName>
    </recommendedName>
</protein>
<accession>A0A813P8U8</accession>
<feature type="compositionally biased region" description="Basic and acidic residues" evidence="1">
    <location>
        <begin position="305"/>
        <end position="315"/>
    </location>
</feature>
<organism evidence="3 6">
    <name type="scientific">Adineta ricciae</name>
    <name type="common">Rotifer</name>
    <dbReference type="NCBI Taxonomy" id="249248"/>
    <lineage>
        <taxon>Eukaryota</taxon>
        <taxon>Metazoa</taxon>
        <taxon>Spiralia</taxon>
        <taxon>Gnathifera</taxon>
        <taxon>Rotifera</taxon>
        <taxon>Eurotatoria</taxon>
        <taxon>Bdelloidea</taxon>
        <taxon>Adinetida</taxon>
        <taxon>Adinetidae</taxon>
        <taxon>Adineta</taxon>
    </lineage>
</organism>
<gene>
    <name evidence="3" type="ORF">EDS130_LOCUS2318</name>
    <name evidence="4" type="ORF">XAT740_LOCUS6399</name>
</gene>
<evidence type="ECO:0000313" key="3">
    <source>
        <dbReference type="EMBL" id="CAF0751621.1"/>
    </source>
</evidence>
<dbReference type="SUPFAM" id="SSF49265">
    <property type="entry name" value="Fibronectin type III"/>
    <property type="match status" value="2"/>
</dbReference>
<evidence type="ECO:0000313" key="4">
    <source>
        <dbReference type="EMBL" id="CAF0869147.1"/>
    </source>
</evidence>
<feature type="region of interest" description="Disordered" evidence="1">
    <location>
        <begin position="228"/>
        <end position="347"/>
    </location>
</feature>
<feature type="region of interest" description="Disordered" evidence="1">
    <location>
        <begin position="684"/>
        <end position="820"/>
    </location>
</feature>
<dbReference type="InterPro" id="IPR003961">
    <property type="entry name" value="FN3_dom"/>
</dbReference>
<feature type="compositionally biased region" description="Polar residues" evidence="1">
    <location>
        <begin position="701"/>
        <end position="710"/>
    </location>
</feature>
<dbReference type="EMBL" id="CAJNOR010000290">
    <property type="protein sequence ID" value="CAF0869147.1"/>
    <property type="molecule type" value="Genomic_DNA"/>
</dbReference>
<feature type="compositionally biased region" description="Basic and acidic residues" evidence="1">
    <location>
        <begin position="114"/>
        <end position="130"/>
    </location>
</feature>
<feature type="compositionally biased region" description="Low complexity" evidence="1">
    <location>
        <begin position="740"/>
        <end position="750"/>
    </location>
</feature>
<proteinExistence type="predicted"/>
<dbReference type="PROSITE" id="PS50853">
    <property type="entry name" value="FN3"/>
    <property type="match status" value="2"/>
</dbReference>
<feature type="region of interest" description="Disordered" evidence="1">
    <location>
        <begin position="105"/>
        <end position="189"/>
    </location>
</feature>
<feature type="compositionally biased region" description="Polar residues" evidence="1">
    <location>
        <begin position="762"/>
        <end position="771"/>
    </location>
</feature>
<feature type="compositionally biased region" description="Basic and acidic residues" evidence="1">
    <location>
        <begin position="239"/>
        <end position="264"/>
    </location>
</feature>
<dbReference type="InterPro" id="IPR036116">
    <property type="entry name" value="FN3_sf"/>
</dbReference>
<evidence type="ECO:0000259" key="2">
    <source>
        <dbReference type="PROSITE" id="PS50853"/>
    </source>
</evidence>
<evidence type="ECO:0000256" key="1">
    <source>
        <dbReference type="SAM" id="MobiDB-lite"/>
    </source>
</evidence>
<sequence length="1106" mass="125076">MNDTPHLVAHFLAAGAEKRLEDYYFLRNTYETVAGQEVQLNRILRMLGEDEISLNWRMDLSPMGRSRCRSAFEFDRSNNPLVLKGNIAYERLRDLEQQTFRYVREPSAPVTSRRVQEIRERRQRFSEQREFLPSSSSTGITYPASSSSSRSRALADYDNAIAASDRKRQQQADEKRFNASKDDDRTATDRKYDKYKTTFTDDNDESQKYRRKSKQMIDELNDRLGRVSLSYDDQNNKVSTDRYRKTSRDQDNGMSTDRYRKASSDQDNGLYSDRNRKISKDQDNEVSIGRDKKTSDNQDNGLYVDRNRKASRDQENEPYAGRGRKASEDQEENSGKTRTLSMKSDQDKTTDIELISFTVRCQTLSPSNNTQGDENISLRLLCKWASPSSSSAIDYYTIERQVSDDDWSPVGEHIDKYANQTQLDISSSTDTSNLINESRPVYFRLKAHLQNGQIFMSKPTDEIYLNSSCENNIVVPNVEVLSPSSVQLTWNDDKQVDSTKGNNQQEEQANVYNVEKKEEDIANWEKVTEVPLSQRSARIDSLTDAEHCQFRLVPTGVESESEKVAETGAEPEPELITVHNVNELLSSLHIAPSSPTKVNIDISEDGFKQYDSYKVEYTAANQLDGWKQMSNITNDDPRLTIDGLKQGTDYKFRFTPIASGTATNTGKNDVNSSQLSLILDVKTPSARRGRFNQEEDETPAATPSQSSTKDISSETKNKTENAVIDSSTEKVANESERKPSVVASSSSRSSFQQDVDEGKTATPRSAKSSIPNEIEEDANQYEEASSDKDANENEKSETKSPKTSFREDVNEDDDKTDTNAASVSAVPHFKLEKLDSTSVLIEAIVPEDEPATFEDVFDVYSKKETTEEDWTKIGTIDKENLSTKVEDLEEDTAYAFKIDNTTSPSTDDQMSTVQEFKFVTTPAKQYDPSLFLERIEESLENVVNGVMEAAAGHQVVEEPINKSLNEVIKEVFRDDTLVPSEKYGFETLALNNDLQLYRGPKQMMLKELEVDETTDSSKHYGEIIIHNYRTAHQSVVVREENGNTSVTHIDGDVIIRNVVSDVILKNEQTHLQLSMNIVGQAFLKGVQGSLIASKFRGIIVVKNVNK</sequence>
<feature type="compositionally biased region" description="Basic and acidic residues" evidence="1">
    <location>
        <begin position="273"/>
        <end position="296"/>
    </location>
</feature>
<feature type="domain" description="Fibronectin type-III" evidence="2">
    <location>
        <begin position="572"/>
        <end position="686"/>
    </location>
</feature>
<evidence type="ECO:0000313" key="5">
    <source>
        <dbReference type="Proteomes" id="UP000663828"/>
    </source>
</evidence>
<dbReference type="EMBL" id="CAJNOJ010000005">
    <property type="protein sequence ID" value="CAF0751621.1"/>
    <property type="molecule type" value="Genomic_DNA"/>
</dbReference>
<dbReference type="Gene3D" id="2.60.40.10">
    <property type="entry name" value="Immunoglobulins"/>
    <property type="match status" value="2"/>
</dbReference>
<name>A0A813P8U8_ADIRI</name>
<evidence type="ECO:0000313" key="6">
    <source>
        <dbReference type="Proteomes" id="UP000663852"/>
    </source>
</evidence>
<comment type="caution">
    <text evidence="3">The sequence shown here is derived from an EMBL/GenBank/DDBJ whole genome shotgun (WGS) entry which is preliminary data.</text>
</comment>
<feature type="compositionally biased region" description="Basic and acidic residues" evidence="1">
    <location>
        <begin position="785"/>
        <end position="808"/>
    </location>
</feature>
<dbReference type="CDD" id="cd00063">
    <property type="entry name" value="FN3"/>
    <property type="match status" value="3"/>
</dbReference>
<feature type="compositionally biased region" description="Basic and acidic residues" evidence="1">
    <location>
        <begin position="164"/>
        <end position="189"/>
    </location>
</feature>